<evidence type="ECO:0000313" key="4">
    <source>
        <dbReference type="Proteomes" id="UP000066624"/>
    </source>
</evidence>
<proteinExistence type="predicted"/>
<sequence length="475" mass="52215">MRALIPLLALLFSQANLASENLPDTPAAQRLQELTSLMANASPSSVASYIREHYTPAYAERLPLNRRIGSFMDWHHRGGMEVVDIVDQQPHHIEVITHQPVSRERWRLIVDVEGEAPHRIESIRLARAPFPALDENLGDADIAERWLNYVDGLSDAELFSGAVLIARHGEILGQQAWGLANRDFGAANEVDTRFNLGSLNKTWTAVAIAQLVERGALAFDDPLSKFIDYPDRASAEKIRIEHLLTHSSGLGNYFTEEYRQRARGSMRSIDDFLALSADQTLAFEPGTDWAYSNTGMMVLGRVIEIASGQNYDDYLAEHVLGPAGMSASGCFELDRVNRNLAVGYSQEWSIDGVEVINNLYEHVVKGGPAGGCYSTVGDLFRFATALTDGTLVSKAMAEVLTSARPELQSPHYGYGFELHPEGALFGHSGGFVGISANLDIVEQPDGWVIVVLANEQTMRAPALMARHLIGMTVLE</sequence>
<dbReference type="STRING" id="1579979.WM2015_2634"/>
<dbReference type="InterPro" id="IPR001466">
    <property type="entry name" value="Beta-lactam-related"/>
</dbReference>
<organism evidence="3 4">
    <name type="scientific">Wenzhouxiangella marina</name>
    <dbReference type="NCBI Taxonomy" id="1579979"/>
    <lineage>
        <taxon>Bacteria</taxon>
        <taxon>Pseudomonadati</taxon>
        <taxon>Pseudomonadota</taxon>
        <taxon>Gammaproteobacteria</taxon>
        <taxon>Chromatiales</taxon>
        <taxon>Wenzhouxiangellaceae</taxon>
        <taxon>Wenzhouxiangella</taxon>
    </lineage>
</organism>
<dbReference type="GO" id="GO:0016020">
    <property type="term" value="C:membrane"/>
    <property type="evidence" value="ECO:0007669"/>
    <property type="project" value="UniProtKB-SubCell"/>
</dbReference>
<dbReference type="RefSeq" id="WP_049726508.1">
    <property type="nucleotide sequence ID" value="NZ_CP012154.1"/>
</dbReference>
<dbReference type="SUPFAM" id="SSF56601">
    <property type="entry name" value="beta-lactamase/transpeptidase-like"/>
    <property type="match status" value="1"/>
</dbReference>
<dbReference type="KEGG" id="wma:WM2015_2634"/>
<reference evidence="3 4" key="1">
    <citation type="submission" date="2015-07" db="EMBL/GenBank/DDBJ databases">
        <authorList>
            <person name="Noorani M."/>
        </authorList>
    </citation>
    <scope>NUCLEOTIDE SEQUENCE [LARGE SCALE GENOMIC DNA]</scope>
    <source>
        <strain evidence="3 4">KCTC 42284</strain>
    </source>
</reference>
<evidence type="ECO:0000256" key="1">
    <source>
        <dbReference type="ARBA" id="ARBA00004370"/>
    </source>
</evidence>
<dbReference type="PANTHER" id="PTHR46825:SF11">
    <property type="entry name" value="PENICILLIN-BINDING PROTEIN 4"/>
    <property type="match status" value="1"/>
</dbReference>
<dbReference type="Pfam" id="PF00144">
    <property type="entry name" value="Beta-lactamase"/>
    <property type="match status" value="1"/>
</dbReference>
<evidence type="ECO:0000313" key="3">
    <source>
        <dbReference type="EMBL" id="AKS42992.1"/>
    </source>
</evidence>
<gene>
    <name evidence="3" type="ORF">WM2015_2634</name>
</gene>
<dbReference type="InterPro" id="IPR050491">
    <property type="entry name" value="AmpC-like"/>
</dbReference>
<dbReference type="EMBL" id="CP012154">
    <property type="protein sequence ID" value="AKS42992.1"/>
    <property type="molecule type" value="Genomic_DNA"/>
</dbReference>
<dbReference type="PANTHER" id="PTHR46825">
    <property type="entry name" value="D-ALANYL-D-ALANINE-CARBOXYPEPTIDASE/ENDOPEPTIDASE AMPH"/>
    <property type="match status" value="1"/>
</dbReference>
<keyword evidence="4" id="KW-1185">Reference proteome</keyword>
<comment type="subcellular location">
    <subcellularLocation>
        <location evidence="1">Membrane</location>
    </subcellularLocation>
</comment>
<name>A0A0K0XZD1_9GAMM</name>
<protein>
    <submittedName>
        <fullName evidence="3">Beta-lactamase</fullName>
    </submittedName>
</protein>
<accession>A0A0K0XZD1</accession>
<dbReference type="OrthoDB" id="9799367at2"/>
<dbReference type="PATRIC" id="fig|1579979.3.peg.2691"/>
<evidence type="ECO:0000256" key="2">
    <source>
        <dbReference type="ARBA" id="ARBA00023136"/>
    </source>
</evidence>
<dbReference type="InterPro" id="IPR012338">
    <property type="entry name" value="Beta-lactam/transpept-like"/>
</dbReference>
<dbReference type="Gene3D" id="3.40.710.10">
    <property type="entry name" value="DD-peptidase/beta-lactamase superfamily"/>
    <property type="match status" value="1"/>
</dbReference>
<dbReference type="AlphaFoldDB" id="A0A0K0XZD1"/>
<dbReference type="Proteomes" id="UP000066624">
    <property type="component" value="Chromosome"/>
</dbReference>
<keyword evidence="2" id="KW-0472">Membrane</keyword>